<dbReference type="InterPro" id="IPR036259">
    <property type="entry name" value="MFS_trans_sf"/>
</dbReference>
<evidence type="ECO:0000313" key="6">
    <source>
        <dbReference type="EMBL" id="CAI0398207.1"/>
    </source>
</evidence>
<evidence type="ECO:0000256" key="1">
    <source>
        <dbReference type="ARBA" id="ARBA00004141"/>
    </source>
</evidence>
<dbReference type="AlphaFoldDB" id="A0AAV0IKV1"/>
<accession>A0AAV0IKV1</accession>
<feature type="transmembrane region" description="Helical" evidence="5">
    <location>
        <begin position="163"/>
        <end position="185"/>
    </location>
</feature>
<proteinExistence type="predicted"/>
<dbReference type="EMBL" id="CAMGYJ010000004">
    <property type="protein sequence ID" value="CAI0398207.1"/>
    <property type="molecule type" value="Genomic_DNA"/>
</dbReference>
<comment type="subcellular location">
    <subcellularLocation>
        <location evidence="1">Membrane</location>
        <topology evidence="1">Multi-pass membrane protein</topology>
    </subcellularLocation>
</comment>
<dbReference type="InterPro" id="IPR010291">
    <property type="entry name" value="Ion_channel_UNC-93"/>
</dbReference>
<dbReference type="InterPro" id="IPR051617">
    <property type="entry name" value="UNC-93-like_regulator"/>
</dbReference>
<protein>
    <submittedName>
        <fullName evidence="6">Uncharacterized protein</fullName>
    </submittedName>
</protein>
<keyword evidence="7" id="KW-1185">Reference proteome</keyword>
<evidence type="ECO:0000256" key="4">
    <source>
        <dbReference type="ARBA" id="ARBA00023136"/>
    </source>
</evidence>
<dbReference type="PANTHER" id="PTHR23294">
    <property type="entry name" value="ET TRANSLATION PRODUCT-RELATED"/>
    <property type="match status" value="1"/>
</dbReference>
<dbReference type="Pfam" id="PF05978">
    <property type="entry name" value="UNC-93"/>
    <property type="match status" value="1"/>
</dbReference>
<evidence type="ECO:0000256" key="2">
    <source>
        <dbReference type="ARBA" id="ARBA00022692"/>
    </source>
</evidence>
<dbReference type="PANTHER" id="PTHR23294:SF59">
    <property type="entry name" value="UNC93-LIKE PROTEIN C922.05C"/>
    <property type="match status" value="1"/>
</dbReference>
<name>A0AAV0IKV1_9ROSI</name>
<reference evidence="6" key="1">
    <citation type="submission" date="2022-08" db="EMBL/GenBank/DDBJ databases">
        <authorList>
            <person name="Gutierrez-Valencia J."/>
        </authorList>
    </citation>
    <scope>NUCLEOTIDE SEQUENCE</scope>
</reference>
<feature type="transmembrane region" description="Helical" evidence="5">
    <location>
        <begin position="128"/>
        <end position="151"/>
    </location>
</feature>
<evidence type="ECO:0000313" key="7">
    <source>
        <dbReference type="Proteomes" id="UP001154282"/>
    </source>
</evidence>
<feature type="transmembrane region" description="Helical" evidence="5">
    <location>
        <begin position="38"/>
        <end position="58"/>
    </location>
</feature>
<dbReference type="SUPFAM" id="SSF103473">
    <property type="entry name" value="MFS general substrate transporter"/>
    <property type="match status" value="1"/>
</dbReference>
<gene>
    <name evidence="6" type="ORF">LITE_LOCUS9812</name>
</gene>
<evidence type="ECO:0000256" key="3">
    <source>
        <dbReference type="ARBA" id="ARBA00022989"/>
    </source>
</evidence>
<dbReference type="Gene3D" id="1.20.1250.20">
    <property type="entry name" value="MFS general substrate transporter like domains"/>
    <property type="match status" value="1"/>
</dbReference>
<keyword evidence="3 5" id="KW-1133">Transmembrane helix</keyword>
<keyword evidence="2 5" id="KW-0812">Transmembrane</keyword>
<keyword evidence="4 5" id="KW-0472">Membrane</keyword>
<feature type="transmembrane region" description="Helical" evidence="5">
    <location>
        <begin position="78"/>
        <end position="96"/>
    </location>
</feature>
<sequence length="237" mass="25174">MGLEDGTGTTDHNQEDSGATIAAAETTPYIAWRRNSPLVQVILMGLVCFCCPGMFRALSGMGGGGQVDPTAANNANTALYAALAVFCVVGGGLFNVAGPRLMLPAGCITYALYAWSFLYYNHTRDQTVIVVAGGILGVGGGMLWSVQGAVLTSYPPPERKGAYISMFWVIFSSGGVVGGLIPFSLNFHRAADSVNDATYIVFIVFMVAGNVRNRNSFSVFVFLHACPWQIKTLVLPI</sequence>
<feature type="transmembrane region" description="Helical" evidence="5">
    <location>
        <begin position="103"/>
        <end position="122"/>
    </location>
</feature>
<evidence type="ECO:0000256" key="5">
    <source>
        <dbReference type="SAM" id="Phobius"/>
    </source>
</evidence>
<dbReference type="GO" id="GO:0016020">
    <property type="term" value="C:membrane"/>
    <property type="evidence" value="ECO:0007669"/>
    <property type="project" value="UniProtKB-SubCell"/>
</dbReference>
<comment type="caution">
    <text evidence="6">The sequence shown here is derived from an EMBL/GenBank/DDBJ whole genome shotgun (WGS) entry which is preliminary data.</text>
</comment>
<dbReference type="Proteomes" id="UP001154282">
    <property type="component" value="Unassembled WGS sequence"/>
</dbReference>
<organism evidence="6 7">
    <name type="scientific">Linum tenue</name>
    <dbReference type="NCBI Taxonomy" id="586396"/>
    <lineage>
        <taxon>Eukaryota</taxon>
        <taxon>Viridiplantae</taxon>
        <taxon>Streptophyta</taxon>
        <taxon>Embryophyta</taxon>
        <taxon>Tracheophyta</taxon>
        <taxon>Spermatophyta</taxon>
        <taxon>Magnoliopsida</taxon>
        <taxon>eudicotyledons</taxon>
        <taxon>Gunneridae</taxon>
        <taxon>Pentapetalae</taxon>
        <taxon>rosids</taxon>
        <taxon>fabids</taxon>
        <taxon>Malpighiales</taxon>
        <taxon>Linaceae</taxon>
        <taxon>Linum</taxon>
    </lineage>
</organism>